<comment type="caution">
    <text evidence="1">The sequence shown here is derived from an EMBL/GenBank/DDBJ whole genome shotgun (WGS) entry which is preliminary data.</text>
</comment>
<dbReference type="Proteomes" id="UP001595912">
    <property type="component" value="Unassembled WGS sequence"/>
</dbReference>
<evidence type="ECO:0000313" key="1">
    <source>
        <dbReference type="EMBL" id="MFC5007206.1"/>
    </source>
</evidence>
<evidence type="ECO:0000313" key="2">
    <source>
        <dbReference type="Proteomes" id="UP001595912"/>
    </source>
</evidence>
<reference evidence="2" key="1">
    <citation type="journal article" date="2019" name="Int. J. Syst. Evol. Microbiol.">
        <title>The Global Catalogue of Microorganisms (GCM) 10K type strain sequencing project: providing services to taxonomists for standard genome sequencing and annotation.</title>
        <authorList>
            <consortium name="The Broad Institute Genomics Platform"/>
            <consortium name="The Broad Institute Genome Sequencing Center for Infectious Disease"/>
            <person name="Wu L."/>
            <person name="Ma J."/>
        </authorList>
    </citation>
    <scope>NUCLEOTIDE SEQUENCE [LARGE SCALE GENOMIC DNA]</scope>
    <source>
        <strain evidence="2">CGMCC 4.7152</strain>
    </source>
</reference>
<proteinExistence type="predicted"/>
<dbReference type="EMBL" id="JBHSIU010000116">
    <property type="protein sequence ID" value="MFC5007206.1"/>
    <property type="molecule type" value="Genomic_DNA"/>
</dbReference>
<protein>
    <submittedName>
        <fullName evidence="1">Uncharacterized protein</fullName>
    </submittedName>
</protein>
<name>A0ABV9WHL9_9ACTN</name>
<keyword evidence="2" id="KW-1185">Reference proteome</keyword>
<accession>A0ABV9WHL9</accession>
<dbReference type="RefSeq" id="WP_380127852.1">
    <property type="nucleotide sequence ID" value="NZ_JBHSIU010000116.1"/>
</dbReference>
<sequence>MISIDTEMHAYPQSRRKVGDTFNDAVRALLGLPPAQPGAVAGSAGALLDLVTDGTLTVGETVTWTRPRSGEVHTATIDAADHLVAADGPSYLTPDMCASAIAGHPCKGWPA</sequence>
<organism evidence="1 2">
    <name type="scientific">Dactylosporangium cerinum</name>
    <dbReference type="NCBI Taxonomy" id="1434730"/>
    <lineage>
        <taxon>Bacteria</taxon>
        <taxon>Bacillati</taxon>
        <taxon>Actinomycetota</taxon>
        <taxon>Actinomycetes</taxon>
        <taxon>Micromonosporales</taxon>
        <taxon>Micromonosporaceae</taxon>
        <taxon>Dactylosporangium</taxon>
    </lineage>
</organism>
<gene>
    <name evidence="1" type="ORF">ACFPIJ_56545</name>
</gene>